<evidence type="ECO:0000313" key="2">
    <source>
        <dbReference type="Proteomes" id="UP000190188"/>
    </source>
</evidence>
<keyword evidence="2" id="KW-1185">Reference proteome</keyword>
<gene>
    <name evidence="1" type="ORF">BVG16_16460</name>
</gene>
<organism evidence="1 2">
    <name type="scientific">Paenibacillus selenitireducens</name>
    <dbReference type="NCBI Taxonomy" id="1324314"/>
    <lineage>
        <taxon>Bacteria</taxon>
        <taxon>Bacillati</taxon>
        <taxon>Bacillota</taxon>
        <taxon>Bacilli</taxon>
        <taxon>Bacillales</taxon>
        <taxon>Paenibacillaceae</taxon>
        <taxon>Paenibacillus</taxon>
    </lineage>
</organism>
<name>A0A1T2XAC6_9BACL</name>
<dbReference type="Proteomes" id="UP000190188">
    <property type="component" value="Unassembled WGS sequence"/>
</dbReference>
<comment type="caution">
    <text evidence="1">The sequence shown here is derived from an EMBL/GenBank/DDBJ whole genome shotgun (WGS) entry which is preliminary data.</text>
</comment>
<reference evidence="1 2" key="1">
    <citation type="submission" date="2017-01" db="EMBL/GenBank/DDBJ databases">
        <title>Genome analysis of Paenibacillus selenitrireducens ES3-24.</title>
        <authorList>
            <person name="Xu D."/>
            <person name="Yao R."/>
            <person name="Zheng S."/>
        </authorList>
    </citation>
    <scope>NUCLEOTIDE SEQUENCE [LARGE SCALE GENOMIC DNA]</scope>
    <source>
        <strain evidence="1 2">ES3-24</strain>
    </source>
</reference>
<dbReference type="RefSeq" id="WP_078499778.1">
    <property type="nucleotide sequence ID" value="NZ_MSZX01000006.1"/>
</dbReference>
<dbReference type="STRING" id="1324314.BVG16_16460"/>
<proteinExistence type="predicted"/>
<accession>A0A1T2XAC6</accession>
<protein>
    <submittedName>
        <fullName evidence="1">Uncharacterized protein</fullName>
    </submittedName>
</protein>
<dbReference type="EMBL" id="MSZX01000006">
    <property type="protein sequence ID" value="OPA76762.1"/>
    <property type="molecule type" value="Genomic_DNA"/>
</dbReference>
<evidence type="ECO:0000313" key="1">
    <source>
        <dbReference type="EMBL" id="OPA76762.1"/>
    </source>
</evidence>
<dbReference type="AlphaFoldDB" id="A0A1T2XAC6"/>
<dbReference type="OrthoDB" id="2656417at2"/>
<sequence>MSLLTRWAVYEYMKMRFRSTGCAPDRNELLNEFAGIDPEELNEGIEEFNALMGNQHAGAGRVG</sequence>